<dbReference type="EMBL" id="LAZR01009082">
    <property type="protein sequence ID" value="KKM74783.1"/>
    <property type="molecule type" value="Genomic_DNA"/>
</dbReference>
<dbReference type="Gene3D" id="3.40.50.1000">
    <property type="entry name" value="HAD superfamily/HAD-like"/>
    <property type="match status" value="1"/>
</dbReference>
<evidence type="ECO:0000313" key="1">
    <source>
        <dbReference type="EMBL" id="KKM74783.1"/>
    </source>
</evidence>
<dbReference type="InterPro" id="IPR023214">
    <property type="entry name" value="HAD_sf"/>
</dbReference>
<reference evidence="1" key="1">
    <citation type="journal article" date="2015" name="Nature">
        <title>Complex archaea that bridge the gap between prokaryotes and eukaryotes.</title>
        <authorList>
            <person name="Spang A."/>
            <person name="Saw J.H."/>
            <person name="Jorgensen S.L."/>
            <person name="Zaremba-Niedzwiedzka K."/>
            <person name="Martijn J."/>
            <person name="Lind A.E."/>
            <person name="van Eijk R."/>
            <person name="Schleper C."/>
            <person name="Guy L."/>
            <person name="Ettema T.J."/>
        </authorList>
    </citation>
    <scope>NUCLEOTIDE SEQUENCE</scope>
</reference>
<comment type="caution">
    <text evidence="1">The sequence shown here is derived from an EMBL/GenBank/DDBJ whole genome shotgun (WGS) entry which is preliminary data.</text>
</comment>
<dbReference type="InterPro" id="IPR036412">
    <property type="entry name" value="HAD-like_sf"/>
</dbReference>
<protein>
    <submittedName>
        <fullName evidence="1">Uncharacterized protein</fullName>
    </submittedName>
</protein>
<sequence>MISDEKCVEYPKTIIVDFDGTICGFAFPDTGSPEPGVKEALDKLHNNGFKIIVHSVRTSTNWGMLAAIKHEQIIFKYMKEHDLYFDEILSNGVYNKPIAAAYIDDRGVPYRGNWEETVKDALKIASK</sequence>
<dbReference type="AlphaFoldDB" id="A0A0F9JYJ5"/>
<accession>A0A0F9JYJ5</accession>
<proteinExistence type="predicted"/>
<name>A0A0F9JYJ5_9ZZZZ</name>
<gene>
    <name evidence="1" type="ORF">LCGC14_1396900</name>
</gene>
<dbReference type="SUPFAM" id="SSF56784">
    <property type="entry name" value="HAD-like"/>
    <property type="match status" value="1"/>
</dbReference>
<organism evidence="1">
    <name type="scientific">marine sediment metagenome</name>
    <dbReference type="NCBI Taxonomy" id="412755"/>
    <lineage>
        <taxon>unclassified sequences</taxon>
        <taxon>metagenomes</taxon>
        <taxon>ecological metagenomes</taxon>
    </lineage>
</organism>